<evidence type="ECO:0000313" key="6">
    <source>
        <dbReference type="Proteomes" id="UP000539111"/>
    </source>
</evidence>
<gene>
    <name evidence="5" type="ORF">BJY26_001488</name>
</gene>
<dbReference type="Pfam" id="PF13556">
    <property type="entry name" value="HTH_30"/>
    <property type="match status" value="1"/>
</dbReference>
<dbReference type="InterPro" id="IPR041522">
    <property type="entry name" value="CdaR_GGDEF"/>
</dbReference>
<evidence type="ECO:0000256" key="1">
    <source>
        <dbReference type="ARBA" id="ARBA00006754"/>
    </source>
</evidence>
<dbReference type="PANTHER" id="PTHR33744">
    <property type="entry name" value="CARBOHYDRATE DIACID REGULATOR"/>
    <property type="match status" value="1"/>
</dbReference>
<reference evidence="5 6" key="1">
    <citation type="submission" date="2020-07" db="EMBL/GenBank/DDBJ databases">
        <title>Sequencing the genomes of 1000 actinobacteria strains.</title>
        <authorList>
            <person name="Klenk H.-P."/>
        </authorList>
    </citation>
    <scope>NUCLEOTIDE SEQUENCE [LARGE SCALE GENOMIC DNA]</scope>
    <source>
        <strain evidence="5 6">DSM 26341</strain>
    </source>
</reference>
<comment type="caution">
    <text evidence="5">The sequence shown here is derived from an EMBL/GenBank/DDBJ whole genome shotgun (WGS) entry which is preliminary data.</text>
</comment>
<keyword evidence="6" id="KW-1185">Reference proteome</keyword>
<feature type="domain" description="PucR C-terminal helix-turn-helix" evidence="3">
    <location>
        <begin position="429"/>
        <end position="486"/>
    </location>
</feature>
<dbReference type="Proteomes" id="UP000539111">
    <property type="component" value="Unassembled WGS sequence"/>
</dbReference>
<organism evidence="5 6">
    <name type="scientific">Spelaeicoccus albus</name>
    <dbReference type="NCBI Taxonomy" id="1280376"/>
    <lineage>
        <taxon>Bacteria</taxon>
        <taxon>Bacillati</taxon>
        <taxon>Actinomycetota</taxon>
        <taxon>Actinomycetes</taxon>
        <taxon>Micrococcales</taxon>
        <taxon>Brevibacteriaceae</taxon>
        <taxon>Spelaeicoccus</taxon>
    </lineage>
</organism>
<dbReference type="Pfam" id="PF07905">
    <property type="entry name" value="PucR"/>
    <property type="match status" value="1"/>
</dbReference>
<dbReference type="InterPro" id="IPR025736">
    <property type="entry name" value="PucR_C-HTH_dom"/>
</dbReference>
<dbReference type="Gene3D" id="1.10.10.2840">
    <property type="entry name" value="PucR C-terminal helix-turn-helix domain"/>
    <property type="match status" value="1"/>
</dbReference>
<evidence type="ECO:0000313" key="5">
    <source>
        <dbReference type="EMBL" id="NYI67182.1"/>
    </source>
</evidence>
<evidence type="ECO:0000259" key="4">
    <source>
        <dbReference type="Pfam" id="PF17853"/>
    </source>
</evidence>
<dbReference type="PANTHER" id="PTHR33744:SF1">
    <property type="entry name" value="DNA-BINDING TRANSCRIPTIONAL ACTIVATOR ADER"/>
    <property type="match status" value="1"/>
</dbReference>
<evidence type="ECO:0000259" key="3">
    <source>
        <dbReference type="Pfam" id="PF13556"/>
    </source>
</evidence>
<dbReference type="AlphaFoldDB" id="A0A7Z0D1X8"/>
<evidence type="ECO:0000259" key="2">
    <source>
        <dbReference type="Pfam" id="PF07905"/>
    </source>
</evidence>
<dbReference type="InterPro" id="IPR012914">
    <property type="entry name" value="PucR_dom"/>
</dbReference>
<dbReference type="Pfam" id="PF17853">
    <property type="entry name" value="GGDEF_2"/>
    <property type="match status" value="1"/>
</dbReference>
<dbReference type="InterPro" id="IPR051448">
    <property type="entry name" value="CdaR-like_regulators"/>
</dbReference>
<proteinExistence type="inferred from homology"/>
<feature type="domain" description="Purine catabolism PurC-like" evidence="2">
    <location>
        <begin position="10"/>
        <end position="120"/>
    </location>
</feature>
<sequence>MEHESLRPADPIVRAGANSLAGRPVRWVHSSEVLDIASLLRGGELLLSGGTALSAATSARRHRYIRELAANHVTALGVETGPDLPELPADLIRAAVEVDLPLIELRRVVPFVEVAESINSVLVSDSVSMLQRADDVSHAVAVELANGAGLRQLLEVIASELAVSVSLLVPGTLSTELLGVAGKAADPGAPVQTIDVGIPLRGIIAATLRMDVVVPKQVSLARVVGERVVDVLALALLQQRPPSLGDIAGVELIRAVAADERESALVDMCGPAGFRPDAPVVMLSARANDTNRLRSLVGRVLLRTAERAVPYANPGEVIAVVALSNAGGHRSRAALVADLRNGIGELNAAICIGPMVESIRGAAYSLAQARLTLELAAASASRAEVFDSDGFVVDRMIAENLSSNSKSRLVGELLGELLAHDARRGTRLGETLEAWLRSGCNTAETARTLYLERQSLHNRLQRIFALIGGDPRNTGRIAGLVVALRVARQIPSKYH</sequence>
<dbReference type="InterPro" id="IPR042070">
    <property type="entry name" value="PucR_C-HTH_sf"/>
</dbReference>
<name>A0A7Z0D1X8_9MICO</name>
<protein>
    <submittedName>
        <fullName evidence="5">Purine catabolism regulator</fullName>
    </submittedName>
</protein>
<dbReference type="EMBL" id="JACBZP010000001">
    <property type="protein sequence ID" value="NYI67182.1"/>
    <property type="molecule type" value="Genomic_DNA"/>
</dbReference>
<accession>A0A7Z0D1X8</accession>
<comment type="similarity">
    <text evidence="1">Belongs to the CdaR family.</text>
</comment>
<feature type="domain" description="CdaR GGDEF-like" evidence="4">
    <location>
        <begin position="264"/>
        <end position="375"/>
    </location>
</feature>